<dbReference type="OrthoDB" id="3266532at2759"/>
<dbReference type="EMBL" id="CAFZ01001783">
    <property type="protein sequence ID" value="CCA77614.1"/>
    <property type="molecule type" value="Genomic_DNA"/>
</dbReference>
<proteinExistence type="predicted"/>
<accession>G4U221</accession>
<dbReference type="InParanoid" id="G4U221"/>
<dbReference type="AlphaFoldDB" id="G4U221"/>
<organism evidence="1 2">
    <name type="scientific">Serendipita indica (strain DSM 11827)</name>
    <name type="common">Root endophyte fungus</name>
    <name type="synonym">Piriformospora indica</name>
    <dbReference type="NCBI Taxonomy" id="1109443"/>
    <lineage>
        <taxon>Eukaryota</taxon>
        <taxon>Fungi</taxon>
        <taxon>Dikarya</taxon>
        <taxon>Basidiomycota</taxon>
        <taxon>Agaricomycotina</taxon>
        <taxon>Agaricomycetes</taxon>
        <taxon>Sebacinales</taxon>
        <taxon>Serendipitaceae</taxon>
        <taxon>Serendipita</taxon>
    </lineage>
</organism>
<reference evidence="1 2" key="1">
    <citation type="journal article" date="2011" name="PLoS Pathog.">
        <title>Endophytic Life Strategies Decoded by Genome and Transcriptome Analyses of the Mutualistic Root Symbiont Piriformospora indica.</title>
        <authorList>
            <person name="Zuccaro A."/>
            <person name="Lahrmann U."/>
            <person name="Guldener U."/>
            <person name="Langen G."/>
            <person name="Pfiffi S."/>
            <person name="Biedenkopf D."/>
            <person name="Wong P."/>
            <person name="Samans B."/>
            <person name="Grimm C."/>
            <person name="Basiewicz M."/>
            <person name="Murat C."/>
            <person name="Martin F."/>
            <person name="Kogel K.H."/>
        </authorList>
    </citation>
    <scope>NUCLEOTIDE SEQUENCE [LARGE SCALE GENOMIC DNA]</scope>
    <source>
        <strain evidence="1 2">DSM 11827</strain>
    </source>
</reference>
<protein>
    <submittedName>
        <fullName evidence="1">Uncharacterized protein</fullName>
    </submittedName>
</protein>
<evidence type="ECO:0000313" key="2">
    <source>
        <dbReference type="Proteomes" id="UP000007148"/>
    </source>
</evidence>
<comment type="caution">
    <text evidence="1">The sequence shown here is derived from an EMBL/GenBank/DDBJ whole genome shotgun (WGS) entry which is preliminary data.</text>
</comment>
<dbReference type="HOGENOM" id="CLU_132210_0_0_1"/>
<evidence type="ECO:0000313" key="1">
    <source>
        <dbReference type="EMBL" id="CCA77614.1"/>
    </source>
</evidence>
<keyword evidence="2" id="KW-1185">Reference proteome</keyword>
<name>G4U221_SERID</name>
<sequence length="125" mass="14369">MSASAHGQIASWCFQRLKSRKDGLKFNICQIESSFYLNSQIPDLDARISKFIPTALRYVSYHWLFHVAETDDNWRRILENDIRHVIQIPYVLNWIEILSITGGIPRLIRGLRSVSRHTGVSGLSG</sequence>
<gene>
    <name evidence="1" type="ORF">PIIN_11591</name>
</gene>
<dbReference type="Proteomes" id="UP000007148">
    <property type="component" value="Unassembled WGS sequence"/>
</dbReference>
<dbReference type="STRING" id="1109443.G4U221"/>